<dbReference type="GO" id="GO:0008168">
    <property type="term" value="F:methyltransferase activity"/>
    <property type="evidence" value="ECO:0007669"/>
    <property type="project" value="UniProtKB-KW"/>
</dbReference>
<sequence>MALENEFPILQRFPKKRPPLPPPYQAIYAQHYLDNREGNTKATSVSQQLERWLHRKVAEDLKGQKRNFATLEIGAGTLNQIPYEANSFPYDVIEPFHSLYEHSPYQHEVRHFYDDIREVPADARYDRITAVATFEHITDLPTVVAKAALLLASQGSLRISIPNEGTWLWRLGTQVTGYEFTQKHGLDYQVLMRHEHVNTAAEIEEVIGVFFTRQRSASFGLNRHTAFYRFIEATQPNLERARAFLATQP</sequence>
<protein>
    <submittedName>
        <fullName evidence="1">Methyltransferase domain-containing protein</fullName>
    </submittedName>
</protein>
<dbReference type="AlphaFoldDB" id="A0A1G8WT91"/>
<keyword evidence="1" id="KW-0808">Transferase</keyword>
<name>A0A1G8WT91_9BACT</name>
<dbReference type="EMBL" id="FNFO01000001">
    <property type="protein sequence ID" value="SDJ81353.1"/>
    <property type="molecule type" value="Genomic_DNA"/>
</dbReference>
<gene>
    <name evidence="1" type="ORF">SAMN05421823_101175</name>
</gene>
<dbReference type="Gene3D" id="3.40.50.150">
    <property type="entry name" value="Vaccinia Virus protein VP39"/>
    <property type="match status" value="1"/>
</dbReference>
<keyword evidence="1" id="KW-0489">Methyltransferase</keyword>
<accession>A0A1G8WT91</accession>
<organism evidence="1 2">
    <name type="scientific">Catalinimonas alkaloidigena</name>
    <dbReference type="NCBI Taxonomy" id="1075417"/>
    <lineage>
        <taxon>Bacteria</taxon>
        <taxon>Pseudomonadati</taxon>
        <taxon>Bacteroidota</taxon>
        <taxon>Cytophagia</taxon>
        <taxon>Cytophagales</taxon>
        <taxon>Catalimonadaceae</taxon>
        <taxon>Catalinimonas</taxon>
    </lineage>
</organism>
<evidence type="ECO:0000313" key="1">
    <source>
        <dbReference type="EMBL" id="SDJ81353.1"/>
    </source>
</evidence>
<dbReference type="OrthoDB" id="1493804at2"/>
<evidence type="ECO:0000313" key="2">
    <source>
        <dbReference type="Proteomes" id="UP000198510"/>
    </source>
</evidence>
<proteinExistence type="predicted"/>
<dbReference type="InterPro" id="IPR029063">
    <property type="entry name" value="SAM-dependent_MTases_sf"/>
</dbReference>
<dbReference type="RefSeq" id="WP_089677973.1">
    <property type="nucleotide sequence ID" value="NZ_FNFO01000001.1"/>
</dbReference>
<dbReference type="Pfam" id="PF13489">
    <property type="entry name" value="Methyltransf_23"/>
    <property type="match status" value="1"/>
</dbReference>
<keyword evidence="2" id="KW-1185">Reference proteome</keyword>
<dbReference type="SUPFAM" id="SSF53335">
    <property type="entry name" value="S-adenosyl-L-methionine-dependent methyltransferases"/>
    <property type="match status" value="1"/>
</dbReference>
<reference evidence="1 2" key="1">
    <citation type="submission" date="2016-10" db="EMBL/GenBank/DDBJ databases">
        <authorList>
            <person name="de Groot N.N."/>
        </authorList>
    </citation>
    <scope>NUCLEOTIDE SEQUENCE [LARGE SCALE GENOMIC DNA]</scope>
    <source>
        <strain evidence="1 2">DSM 25186</strain>
    </source>
</reference>
<dbReference type="STRING" id="1075417.SAMN05421823_101175"/>
<dbReference type="Proteomes" id="UP000198510">
    <property type="component" value="Unassembled WGS sequence"/>
</dbReference>
<dbReference type="GO" id="GO:0032259">
    <property type="term" value="P:methylation"/>
    <property type="evidence" value="ECO:0007669"/>
    <property type="project" value="UniProtKB-KW"/>
</dbReference>